<evidence type="ECO:0000259" key="8">
    <source>
        <dbReference type="Pfam" id="PF13456"/>
    </source>
</evidence>
<dbReference type="InterPro" id="IPR002156">
    <property type="entry name" value="RNaseH_domain"/>
</dbReference>
<dbReference type="PANTHER" id="PTHR48475">
    <property type="entry name" value="RIBONUCLEASE H"/>
    <property type="match status" value="1"/>
</dbReference>
<dbReference type="InterPro" id="IPR043128">
    <property type="entry name" value="Rev_trsase/Diguanyl_cyclase"/>
</dbReference>
<keyword evidence="5" id="KW-0378">Hydrolase</keyword>
<gene>
    <name evidence="10" type="ORF">KK1_029382</name>
</gene>
<evidence type="ECO:0000256" key="2">
    <source>
        <dbReference type="ARBA" id="ARBA00022695"/>
    </source>
</evidence>
<dbReference type="AlphaFoldDB" id="A0A151S2C3"/>
<evidence type="ECO:0000259" key="9">
    <source>
        <dbReference type="Pfam" id="PF17917"/>
    </source>
</evidence>
<keyword evidence="3" id="KW-0540">Nuclease</keyword>
<keyword evidence="6" id="KW-0695">RNA-directed DNA polymerase</keyword>
<name>A0A151S2C3_CAJCA</name>
<dbReference type="EMBL" id="KQ483488">
    <property type="protein sequence ID" value="KYP48897.1"/>
    <property type="molecule type" value="Genomic_DNA"/>
</dbReference>
<keyword evidence="2" id="KW-0548">Nucleotidyltransferase</keyword>
<dbReference type="InterPro" id="IPR041373">
    <property type="entry name" value="RT_RNaseH"/>
</dbReference>
<dbReference type="InterPro" id="IPR036397">
    <property type="entry name" value="RNaseH_sf"/>
</dbReference>
<dbReference type="Gene3D" id="3.10.10.10">
    <property type="entry name" value="HIV Type 1 Reverse Transcriptase, subunit A, domain 1"/>
    <property type="match status" value="1"/>
</dbReference>
<keyword evidence="11" id="KW-1185">Reference proteome</keyword>
<accession>A0A151S2C3</accession>
<sequence>MPGIDPKVMCHKLSVCREAKPIAQRKRKVGTERKLAVENEVAKLLEAKFIREIQYTTWLANVVMVKKPNGKWRMCTDYTNLNKACPKDAYPLPNIDRLNAGATYQRLMNKIFKGQIGKNMEVYVDDMVVKSNNLNHHITDLIEVFHQVRHYDMRLNPEKCVFGIAGGKFLGFMLSARGIEANPDKCRAVIDMRSPQNVKEVQRLAGRLTALSSRMLQDSKSRYQLLEKVALGLVHTTRRLRQYFQGHKIVVRADCPIAKVLQKPELAGRMMAYGQFQSDQWTMHVDGSSNNVGSGAGIILEGPMGVTLEQSMHFGFRASNNQAEYEALLVGLRLADDIGVRRLICWTDSQIVSKQVQVRHTPRENNERADQLARLASSARKQGQLRTTLHLKLPTPSIDVTESMEVEETSSSGSNATWITELLDFILHGKEPAEPLSAKNFRVQAARYSVIGGELYRRGFSTPLLKCLNSAQSDYILREIHQGICGSHSGARTLARKVLRAGYYWPTLKSDYHKLNKFMTDMGIRHRCTSVEHPQSNGQAEAANKVILTELKKRLGDAKGAWAEELLEVLWAYRCTPQSTTRETLPVNIWYRCYDTCRSWGTFISAHPFQRELERDVYPSRNRYS</sequence>
<evidence type="ECO:0000256" key="1">
    <source>
        <dbReference type="ARBA" id="ARBA00022679"/>
    </source>
</evidence>
<dbReference type="Proteomes" id="UP000075243">
    <property type="component" value="Unassembled WGS sequence"/>
</dbReference>
<dbReference type="SUPFAM" id="SSF53098">
    <property type="entry name" value="Ribonuclease H-like"/>
    <property type="match status" value="1"/>
</dbReference>
<dbReference type="GO" id="GO:0003676">
    <property type="term" value="F:nucleic acid binding"/>
    <property type="evidence" value="ECO:0007669"/>
    <property type="project" value="InterPro"/>
</dbReference>
<dbReference type="Gene3D" id="3.30.420.10">
    <property type="entry name" value="Ribonuclease H-like superfamily/Ribonuclease H"/>
    <property type="match status" value="2"/>
</dbReference>
<protein>
    <submittedName>
        <fullName evidence="10">Retrovirus-related Pol polyprotein from transposon opus</fullName>
    </submittedName>
</protein>
<feature type="domain" description="Reverse transcriptase" evidence="7">
    <location>
        <begin position="99"/>
        <end position="173"/>
    </location>
</feature>
<dbReference type="GO" id="GO:0003964">
    <property type="term" value="F:RNA-directed DNA polymerase activity"/>
    <property type="evidence" value="ECO:0007669"/>
    <property type="project" value="UniProtKB-KW"/>
</dbReference>
<dbReference type="GO" id="GO:0004523">
    <property type="term" value="F:RNA-DNA hybrid ribonuclease activity"/>
    <property type="evidence" value="ECO:0007669"/>
    <property type="project" value="InterPro"/>
</dbReference>
<dbReference type="CDD" id="cd09279">
    <property type="entry name" value="RNase_HI_like"/>
    <property type="match status" value="1"/>
</dbReference>
<evidence type="ECO:0000313" key="10">
    <source>
        <dbReference type="EMBL" id="KYP48897.1"/>
    </source>
</evidence>
<dbReference type="Gene3D" id="3.30.70.270">
    <property type="match status" value="1"/>
</dbReference>
<evidence type="ECO:0000256" key="6">
    <source>
        <dbReference type="ARBA" id="ARBA00022918"/>
    </source>
</evidence>
<dbReference type="SUPFAM" id="SSF56672">
    <property type="entry name" value="DNA/RNA polymerases"/>
    <property type="match status" value="1"/>
</dbReference>
<dbReference type="Gramene" id="C.cajan_29698.t">
    <property type="protein sequence ID" value="C.cajan_29698.t"/>
    <property type="gene ID" value="C.cajan_29698"/>
</dbReference>
<organism evidence="10 11">
    <name type="scientific">Cajanus cajan</name>
    <name type="common">Pigeon pea</name>
    <name type="synonym">Cajanus indicus</name>
    <dbReference type="NCBI Taxonomy" id="3821"/>
    <lineage>
        <taxon>Eukaryota</taxon>
        <taxon>Viridiplantae</taxon>
        <taxon>Streptophyta</taxon>
        <taxon>Embryophyta</taxon>
        <taxon>Tracheophyta</taxon>
        <taxon>Spermatophyta</taxon>
        <taxon>Magnoliopsida</taxon>
        <taxon>eudicotyledons</taxon>
        <taxon>Gunneridae</taxon>
        <taxon>Pentapetalae</taxon>
        <taxon>rosids</taxon>
        <taxon>fabids</taxon>
        <taxon>Fabales</taxon>
        <taxon>Fabaceae</taxon>
        <taxon>Papilionoideae</taxon>
        <taxon>50 kb inversion clade</taxon>
        <taxon>NPAAA clade</taxon>
        <taxon>indigoferoid/millettioid clade</taxon>
        <taxon>Phaseoleae</taxon>
        <taxon>Cajanus</taxon>
    </lineage>
</organism>
<dbReference type="Pfam" id="PF00078">
    <property type="entry name" value="RVT_1"/>
    <property type="match status" value="1"/>
</dbReference>
<dbReference type="InterPro" id="IPR000477">
    <property type="entry name" value="RT_dom"/>
</dbReference>
<evidence type="ECO:0000256" key="3">
    <source>
        <dbReference type="ARBA" id="ARBA00022722"/>
    </source>
</evidence>
<feature type="domain" description="RNase H type-1" evidence="8">
    <location>
        <begin position="285"/>
        <end position="357"/>
    </location>
</feature>
<keyword evidence="4" id="KW-0255">Endonuclease</keyword>
<keyword evidence="1" id="KW-0808">Transferase</keyword>
<dbReference type="Gene3D" id="1.10.340.70">
    <property type="match status" value="1"/>
</dbReference>
<feature type="domain" description="Reverse transcriptase RNase H-like" evidence="9">
    <location>
        <begin position="207"/>
        <end position="273"/>
    </location>
</feature>
<dbReference type="CDD" id="cd01647">
    <property type="entry name" value="RT_LTR"/>
    <property type="match status" value="1"/>
</dbReference>
<dbReference type="PANTHER" id="PTHR48475:SF2">
    <property type="entry name" value="RIBONUCLEASE H"/>
    <property type="match status" value="1"/>
</dbReference>
<reference evidence="10" key="1">
    <citation type="journal article" date="2012" name="Nat. Biotechnol.">
        <title>Draft genome sequence of pigeonpea (Cajanus cajan), an orphan legume crop of resource-poor farmers.</title>
        <authorList>
            <person name="Varshney R.K."/>
            <person name="Chen W."/>
            <person name="Li Y."/>
            <person name="Bharti A.K."/>
            <person name="Saxena R.K."/>
            <person name="Schlueter J.A."/>
            <person name="Donoghue M.T."/>
            <person name="Azam S."/>
            <person name="Fan G."/>
            <person name="Whaley A.M."/>
            <person name="Farmer A.D."/>
            <person name="Sheridan J."/>
            <person name="Iwata A."/>
            <person name="Tuteja R."/>
            <person name="Penmetsa R.V."/>
            <person name="Wu W."/>
            <person name="Upadhyaya H.D."/>
            <person name="Yang S.P."/>
            <person name="Shah T."/>
            <person name="Saxena K.B."/>
            <person name="Michael T."/>
            <person name="McCombie W.R."/>
            <person name="Yang B."/>
            <person name="Zhang G."/>
            <person name="Yang H."/>
            <person name="Wang J."/>
            <person name="Spillane C."/>
            <person name="Cook D.R."/>
            <person name="May G.D."/>
            <person name="Xu X."/>
            <person name="Jackson S.A."/>
        </authorList>
    </citation>
    <scope>NUCLEOTIDE SEQUENCE [LARGE SCALE GENOMIC DNA]</scope>
</reference>
<proteinExistence type="predicted"/>
<evidence type="ECO:0000256" key="4">
    <source>
        <dbReference type="ARBA" id="ARBA00022759"/>
    </source>
</evidence>
<evidence type="ECO:0000313" key="11">
    <source>
        <dbReference type="Proteomes" id="UP000075243"/>
    </source>
</evidence>
<dbReference type="Pfam" id="PF17917">
    <property type="entry name" value="RT_RNaseH"/>
    <property type="match status" value="1"/>
</dbReference>
<dbReference type="InterPro" id="IPR012337">
    <property type="entry name" value="RNaseH-like_sf"/>
</dbReference>
<dbReference type="InterPro" id="IPR043502">
    <property type="entry name" value="DNA/RNA_pol_sf"/>
</dbReference>
<evidence type="ECO:0000259" key="7">
    <source>
        <dbReference type="Pfam" id="PF00078"/>
    </source>
</evidence>
<dbReference type="Pfam" id="PF13456">
    <property type="entry name" value="RVT_3"/>
    <property type="match status" value="1"/>
</dbReference>
<evidence type="ECO:0000256" key="5">
    <source>
        <dbReference type="ARBA" id="ARBA00022801"/>
    </source>
</evidence>